<feature type="signal peptide" evidence="1">
    <location>
        <begin position="1"/>
        <end position="26"/>
    </location>
</feature>
<proteinExistence type="predicted"/>
<keyword evidence="3" id="KW-1185">Reference proteome</keyword>
<keyword evidence="1" id="KW-0732">Signal</keyword>
<evidence type="ECO:0000313" key="3">
    <source>
        <dbReference type="Proteomes" id="UP000619260"/>
    </source>
</evidence>
<protein>
    <submittedName>
        <fullName evidence="2">Uncharacterized protein</fullName>
    </submittedName>
</protein>
<feature type="chain" id="PRO_5038842078" evidence="1">
    <location>
        <begin position="27"/>
        <end position="222"/>
    </location>
</feature>
<evidence type="ECO:0000313" key="2">
    <source>
        <dbReference type="EMBL" id="GIJ49930.1"/>
    </source>
</evidence>
<comment type="caution">
    <text evidence="2">The sequence shown here is derived from an EMBL/GenBank/DDBJ whole genome shotgun (WGS) entry which is preliminary data.</text>
</comment>
<gene>
    <name evidence="2" type="ORF">Val02_68160</name>
</gene>
<dbReference type="AlphaFoldDB" id="A0A8J4DT57"/>
<evidence type="ECO:0000256" key="1">
    <source>
        <dbReference type="SAM" id="SignalP"/>
    </source>
</evidence>
<dbReference type="Proteomes" id="UP000619260">
    <property type="component" value="Unassembled WGS sequence"/>
</dbReference>
<reference evidence="2" key="1">
    <citation type="submission" date="2021-01" db="EMBL/GenBank/DDBJ databases">
        <title>Whole genome shotgun sequence of Virgisporangium aliadipatigenens NBRC 105644.</title>
        <authorList>
            <person name="Komaki H."/>
            <person name="Tamura T."/>
        </authorList>
    </citation>
    <scope>NUCLEOTIDE SEQUENCE</scope>
    <source>
        <strain evidence="2">NBRC 105644</strain>
    </source>
</reference>
<organism evidence="2 3">
    <name type="scientific">Virgisporangium aliadipatigenens</name>
    <dbReference type="NCBI Taxonomy" id="741659"/>
    <lineage>
        <taxon>Bacteria</taxon>
        <taxon>Bacillati</taxon>
        <taxon>Actinomycetota</taxon>
        <taxon>Actinomycetes</taxon>
        <taxon>Micromonosporales</taxon>
        <taxon>Micromonosporaceae</taxon>
        <taxon>Virgisporangium</taxon>
    </lineage>
</organism>
<dbReference type="RefSeq" id="WP_203903364.1">
    <property type="nucleotide sequence ID" value="NZ_BOPF01000031.1"/>
</dbReference>
<dbReference type="EMBL" id="BOPF01000031">
    <property type="protein sequence ID" value="GIJ49930.1"/>
    <property type="molecule type" value="Genomic_DNA"/>
</dbReference>
<name>A0A8J4DT57_9ACTN</name>
<accession>A0A8J4DT57</accession>
<sequence length="222" mass="23146">MKVRIALLFLVVAAVAVAFLSRPSGSAEGPPVSTDAVRVGVAPMSSIPDYVGTAGAKLAALPAGDSYALVAFTTYVAPARLPELLAGTAAAEVVARVPLPGEQTEILRIPARQLPDDVTAGMIRVAERKEREVVAYRSREASEQNLTGAADRAAAEAAELRAGCVCIYAAFVRASRDALVTLGTREGVRVVDPAPEVTDPVRTVLLPPLPDQTDLARPPSGR</sequence>